<dbReference type="PANTHER" id="PTHR45948">
    <property type="entry name" value="DUAL SPECIFICITY PROTEIN PHOSPHATASE DDB_G0269404-RELATED"/>
    <property type="match status" value="1"/>
</dbReference>
<keyword evidence="3" id="KW-0904">Protein phosphatase</keyword>
<dbReference type="InterPro" id="IPR000387">
    <property type="entry name" value="Tyr_Pase_dom"/>
</dbReference>
<dbReference type="SUPFAM" id="SSF52799">
    <property type="entry name" value="(Phosphotyrosine protein) phosphatases II"/>
    <property type="match status" value="1"/>
</dbReference>
<dbReference type="CDD" id="cd14498">
    <property type="entry name" value="DSP"/>
    <property type="match status" value="1"/>
</dbReference>
<dbReference type="Proteomes" id="UP000494206">
    <property type="component" value="Unassembled WGS sequence"/>
</dbReference>
<evidence type="ECO:0000256" key="1">
    <source>
        <dbReference type="ARBA" id="ARBA00008601"/>
    </source>
</evidence>
<feature type="domain" description="Tyrosine-protein phosphatase" evidence="6">
    <location>
        <begin position="1"/>
        <end position="142"/>
    </location>
</feature>
<name>A0A8S1EMK2_9PELO</name>
<dbReference type="GO" id="GO:0005829">
    <property type="term" value="C:cytosol"/>
    <property type="evidence" value="ECO:0007669"/>
    <property type="project" value="TreeGrafter"/>
</dbReference>
<feature type="domain" description="Tyrosine specific protein phosphatases" evidence="7">
    <location>
        <begin position="63"/>
        <end position="120"/>
    </location>
</feature>
<dbReference type="InterPro" id="IPR000340">
    <property type="entry name" value="Dual-sp_phosphatase_cat-dom"/>
</dbReference>
<accession>A0A8S1EMK2</accession>
<dbReference type="PANTHER" id="PTHR45948:SF2">
    <property type="entry name" value="DUAL SPECIFICITY PROTEIN PHOSPHATASE"/>
    <property type="match status" value="1"/>
</dbReference>
<evidence type="ECO:0000259" key="6">
    <source>
        <dbReference type="PROSITE" id="PS50054"/>
    </source>
</evidence>
<comment type="catalytic activity">
    <reaction evidence="4">
        <text>O-phospho-L-seryl-[protein] + H2O = L-seryl-[protein] + phosphate</text>
        <dbReference type="Rhea" id="RHEA:20629"/>
        <dbReference type="Rhea" id="RHEA-COMP:9863"/>
        <dbReference type="Rhea" id="RHEA-COMP:11604"/>
        <dbReference type="ChEBI" id="CHEBI:15377"/>
        <dbReference type="ChEBI" id="CHEBI:29999"/>
        <dbReference type="ChEBI" id="CHEBI:43474"/>
        <dbReference type="ChEBI" id="CHEBI:83421"/>
        <dbReference type="EC" id="3.1.3.16"/>
    </reaction>
</comment>
<organism evidence="8 9">
    <name type="scientific">Caenorhabditis bovis</name>
    <dbReference type="NCBI Taxonomy" id="2654633"/>
    <lineage>
        <taxon>Eukaryota</taxon>
        <taxon>Metazoa</taxon>
        <taxon>Ecdysozoa</taxon>
        <taxon>Nematoda</taxon>
        <taxon>Chromadorea</taxon>
        <taxon>Rhabditida</taxon>
        <taxon>Rhabditina</taxon>
        <taxon>Rhabditomorpha</taxon>
        <taxon>Rhabditoidea</taxon>
        <taxon>Rhabditidae</taxon>
        <taxon>Peloderinae</taxon>
        <taxon>Caenorhabditis</taxon>
    </lineage>
</organism>
<evidence type="ECO:0000313" key="9">
    <source>
        <dbReference type="Proteomes" id="UP000494206"/>
    </source>
</evidence>
<dbReference type="InterPro" id="IPR016130">
    <property type="entry name" value="Tyr_Pase_AS"/>
</dbReference>
<dbReference type="OrthoDB" id="9979246at2759"/>
<evidence type="ECO:0000259" key="7">
    <source>
        <dbReference type="PROSITE" id="PS50056"/>
    </source>
</evidence>
<proteinExistence type="inferred from homology"/>
<comment type="similarity">
    <text evidence="1">Belongs to the protein-tyrosine phosphatase family. Non-receptor class dual specificity subfamily.</text>
</comment>
<dbReference type="GO" id="GO:0004722">
    <property type="term" value="F:protein serine/threonine phosphatase activity"/>
    <property type="evidence" value="ECO:0007669"/>
    <property type="project" value="UniProtKB-EC"/>
</dbReference>
<evidence type="ECO:0000256" key="4">
    <source>
        <dbReference type="ARBA" id="ARBA00047761"/>
    </source>
</evidence>
<dbReference type="EMBL" id="CADEPM010000003">
    <property type="protein sequence ID" value="CAB3402479.1"/>
    <property type="molecule type" value="Genomic_DNA"/>
</dbReference>
<dbReference type="InterPro" id="IPR029021">
    <property type="entry name" value="Prot-tyrosine_phosphatase-like"/>
</dbReference>
<dbReference type="InterPro" id="IPR020422">
    <property type="entry name" value="TYR_PHOSPHATASE_DUAL_dom"/>
</dbReference>
<sequence length="174" mass="19763">MSEILPLLYLGNRLNASCDQQLKDNRIMAILSIHDRRNSERNPCVENFKHIEISDTVDADISSKFAEAIEFVHCERLRNHAVLVHCLMGQSRSATVVAAYVATLHGLDGSTALQFVRNRRKQANPNVGFIMQLNRFTKNESKTLQNRLLSYADCAQLISKDKEIINKYCPFSLP</sequence>
<evidence type="ECO:0000256" key="5">
    <source>
        <dbReference type="ARBA" id="ARBA00048336"/>
    </source>
</evidence>
<reference evidence="8 9" key="1">
    <citation type="submission" date="2020-04" db="EMBL/GenBank/DDBJ databases">
        <authorList>
            <person name="Laetsch R D."/>
            <person name="Stevens L."/>
            <person name="Kumar S."/>
            <person name="Blaxter L. M."/>
        </authorList>
    </citation>
    <scope>NUCLEOTIDE SEQUENCE [LARGE SCALE GENOMIC DNA]</scope>
</reference>
<dbReference type="GO" id="GO:0004725">
    <property type="term" value="F:protein tyrosine phosphatase activity"/>
    <property type="evidence" value="ECO:0007669"/>
    <property type="project" value="TreeGrafter"/>
</dbReference>
<keyword evidence="9" id="KW-1185">Reference proteome</keyword>
<dbReference type="PROSITE" id="PS50056">
    <property type="entry name" value="TYR_PHOSPHATASE_2"/>
    <property type="match status" value="1"/>
</dbReference>
<protein>
    <submittedName>
        <fullName evidence="8">Uncharacterized protein</fullName>
    </submittedName>
</protein>
<keyword evidence="2" id="KW-0378">Hydrolase</keyword>
<dbReference type="Gene3D" id="3.90.190.10">
    <property type="entry name" value="Protein tyrosine phosphatase superfamily"/>
    <property type="match status" value="1"/>
</dbReference>
<evidence type="ECO:0000256" key="2">
    <source>
        <dbReference type="ARBA" id="ARBA00022801"/>
    </source>
</evidence>
<dbReference type="PROSITE" id="PS00383">
    <property type="entry name" value="TYR_PHOSPHATASE_1"/>
    <property type="match status" value="1"/>
</dbReference>
<comment type="catalytic activity">
    <reaction evidence="5">
        <text>O-phospho-L-threonyl-[protein] + H2O = L-threonyl-[protein] + phosphate</text>
        <dbReference type="Rhea" id="RHEA:47004"/>
        <dbReference type="Rhea" id="RHEA-COMP:11060"/>
        <dbReference type="Rhea" id="RHEA-COMP:11605"/>
        <dbReference type="ChEBI" id="CHEBI:15377"/>
        <dbReference type="ChEBI" id="CHEBI:30013"/>
        <dbReference type="ChEBI" id="CHEBI:43474"/>
        <dbReference type="ChEBI" id="CHEBI:61977"/>
        <dbReference type="EC" id="3.1.3.16"/>
    </reaction>
</comment>
<evidence type="ECO:0000256" key="3">
    <source>
        <dbReference type="ARBA" id="ARBA00022912"/>
    </source>
</evidence>
<comment type="caution">
    <text evidence="8">The sequence shown here is derived from an EMBL/GenBank/DDBJ whole genome shotgun (WGS) entry which is preliminary data.</text>
</comment>
<evidence type="ECO:0000313" key="8">
    <source>
        <dbReference type="EMBL" id="CAB3402479.1"/>
    </source>
</evidence>
<dbReference type="PROSITE" id="PS50054">
    <property type="entry name" value="TYR_PHOSPHATASE_DUAL"/>
    <property type="match status" value="1"/>
</dbReference>
<dbReference type="Pfam" id="PF00782">
    <property type="entry name" value="DSPc"/>
    <property type="match status" value="1"/>
</dbReference>
<dbReference type="SMART" id="SM00195">
    <property type="entry name" value="DSPc"/>
    <property type="match status" value="1"/>
</dbReference>
<gene>
    <name evidence="8" type="ORF">CBOVIS_LOCUS5093</name>
</gene>
<dbReference type="GO" id="GO:0007165">
    <property type="term" value="P:signal transduction"/>
    <property type="evidence" value="ECO:0007669"/>
    <property type="project" value="TreeGrafter"/>
</dbReference>
<dbReference type="AlphaFoldDB" id="A0A8S1EMK2"/>